<reference evidence="2" key="1">
    <citation type="submission" date="2005-06" db="EMBL/GenBank/DDBJ databases">
        <authorList>
            <person name="Mural R.J."/>
            <person name="Li P.W."/>
            <person name="Adams M.D."/>
            <person name="Amanatides P.G."/>
            <person name="Baden-Tillson H."/>
            <person name="Barnstead M."/>
            <person name="Chin S.H."/>
            <person name="Dew I."/>
            <person name="Evans C.A."/>
            <person name="Ferriera S."/>
            <person name="Flanigan M."/>
            <person name="Fosler C."/>
            <person name="Glodek A."/>
            <person name="Gu Z."/>
            <person name="Holt R.A."/>
            <person name="Jennings D."/>
            <person name="Kraft C.L."/>
            <person name="Lu F."/>
            <person name="Nguyen T."/>
            <person name="Nusskern D.R."/>
            <person name="Pfannkoch C.M."/>
            <person name="Sitter C."/>
            <person name="Sutton G.G."/>
            <person name="Venter J.C."/>
            <person name="Wang Z."/>
            <person name="Woodage T."/>
            <person name="Zheng X.H."/>
            <person name="Zhong F."/>
        </authorList>
    </citation>
    <scope>NUCLEOTIDE SEQUENCE [LARGE SCALE GENOMIC DNA]</scope>
    <source>
        <strain>BN</strain>
        <strain evidence="2">Sprague-Dawley</strain>
    </source>
</reference>
<name>A6MGQ8_RAT</name>
<evidence type="ECO:0000313" key="2">
    <source>
        <dbReference type="Proteomes" id="UP000234681"/>
    </source>
</evidence>
<dbReference type="Proteomes" id="UP000234681">
    <property type="component" value="Unassembled WGS sequence"/>
</dbReference>
<protein>
    <submittedName>
        <fullName evidence="1">RCG38193</fullName>
    </submittedName>
</protein>
<dbReference type="AlphaFoldDB" id="A6MGQ8"/>
<feature type="non-terminal residue" evidence="1">
    <location>
        <position position="17"/>
    </location>
</feature>
<gene>
    <name evidence="1" type="ORF">rCG_38193</name>
</gene>
<accession>A6MGQ8</accession>
<organism evidence="1 2">
    <name type="scientific">Rattus norvegicus</name>
    <name type="common">Rat</name>
    <dbReference type="NCBI Taxonomy" id="10116"/>
    <lineage>
        <taxon>Eukaryota</taxon>
        <taxon>Metazoa</taxon>
        <taxon>Chordata</taxon>
        <taxon>Craniata</taxon>
        <taxon>Vertebrata</taxon>
        <taxon>Euteleostomi</taxon>
        <taxon>Mammalia</taxon>
        <taxon>Eutheria</taxon>
        <taxon>Euarchontoglires</taxon>
        <taxon>Glires</taxon>
        <taxon>Rodentia</taxon>
        <taxon>Myomorpha</taxon>
        <taxon>Muroidea</taxon>
        <taxon>Muridae</taxon>
        <taxon>Murinae</taxon>
        <taxon>Rattus</taxon>
    </lineage>
</organism>
<dbReference type="EMBL" id="DS030517">
    <property type="protein sequence ID" value="EDL82730.1"/>
    <property type="molecule type" value="Genomic_DNA"/>
</dbReference>
<proteinExistence type="predicted"/>
<sequence>MKTLTGSLFLCFWLQLN</sequence>
<evidence type="ECO:0000313" key="1">
    <source>
        <dbReference type="EMBL" id="EDL82730.1"/>
    </source>
</evidence>